<keyword evidence="8 11" id="KW-0784">Thiamine biosynthesis</keyword>
<keyword evidence="9" id="KW-1015">Disulfide bond</keyword>
<dbReference type="InterPro" id="IPR020536">
    <property type="entry name" value="ThiI_AANH"/>
</dbReference>
<comment type="pathway">
    <text evidence="11">Cofactor biosynthesis; thiamine diphosphate biosynthesis.</text>
</comment>
<dbReference type="CDD" id="cd11716">
    <property type="entry name" value="THUMP_ThiI"/>
    <property type="match status" value="1"/>
</dbReference>
<accession>A0A432WR24</accession>
<dbReference type="PROSITE" id="PS51165">
    <property type="entry name" value="THUMP"/>
    <property type="match status" value="1"/>
</dbReference>
<dbReference type="Gene3D" id="3.30.2130.30">
    <property type="match status" value="1"/>
</dbReference>
<dbReference type="SUPFAM" id="SSF52821">
    <property type="entry name" value="Rhodanese/Cell cycle control phosphatase"/>
    <property type="match status" value="1"/>
</dbReference>
<evidence type="ECO:0000256" key="2">
    <source>
        <dbReference type="ARBA" id="ARBA00022490"/>
    </source>
</evidence>
<dbReference type="NCBIfam" id="TIGR00342">
    <property type="entry name" value="tRNA uracil 4-sulfurtransferase ThiI"/>
    <property type="match status" value="1"/>
</dbReference>
<dbReference type="InterPro" id="IPR049962">
    <property type="entry name" value="THUMP_ThiI"/>
</dbReference>
<comment type="catalytic activity">
    <reaction evidence="11">
        <text>[ThiI sulfur-carrier protein]-S-sulfanyl-L-cysteine + a uridine in tRNA + 2 reduced [2Fe-2S]-[ferredoxin] + ATP + H(+) = [ThiI sulfur-carrier protein]-L-cysteine + a 4-thiouridine in tRNA + 2 oxidized [2Fe-2S]-[ferredoxin] + AMP + diphosphate</text>
        <dbReference type="Rhea" id="RHEA:24176"/>
        <dbReference type="Rhea" id="RHEA-COMP:10000"/>
        <dbReference type="Rhea" id="RHEA-COMP:10001"/>
        <dbReference type="Rhea" id="RHEA-COMP:13337"/>
        <dbReference type="Rhea" id="RHEA-COMP:13338"/>
        <dbReference type="Rhea" id="RHEA-COMP:13339"/>
        <dbReference type="Rhea" id="RHEA-COMP:13340"/>
        <dbReference type="ChEBI" id="CHEBI:15378"/>
        <dbReference type="ChEBI" id="CHEBI:29950"/>
        <dbReference type="ChEBI" id="CHEBI:30616"/>
        <dbReference type="ChEBI" id="CHEBI:33019"/>
        <dbReference type="ChEBI" id="CHEBI:33737"/>
        <dbReference type="ChEBI" id="CHEBI:33738"/>
        <dbReference type="ChEBI" id="CHEBI:61963"/>
        <dbReference type="ChEBI" id="CHEBI:65315"/>
        <dbReference type="ChEBI" id="CHEBI:136798"/>
        <dbReference type="ChEBI" id="CHEBI:456215"/>
        <dbReference type="EC" id="2.8.1.4"/>
    </reaction>
</comment>
<feature type="binding site" evidence="11">
    <location>
        <position position="266"/>
    </location>
    <ligand>
        <name>ATP</name>
        <dbReference type="ChEBI" id="CHEBI:30616"/>
    </ligand>
</feature>
<evidence type="ECO:0000256" key="6">
    <source>
        <dbReference type="ARBA" id="ARBA00022840"/>
    </source>
</evidence>
<evidence type="ECO:0000313" key="15">
    <source>
        <dbReference type="Proteomes" id="UP000286934"/>
    </source>
</evidence>
<dbReference type="PROSITE" id="PS50206">
    <property type="entry name" value="RHODANESE_3"/>
    <property type="match status" value="1"/>
</dbReference>
<dbReference type="GO" id="GO:0009229">
    <property type="term" value="P:thiamine diphosphate biosynthetic process"/>
    <property type="evidence" value="ECO:0007669"/>
    <property type="project" value="UniProtKB-UniRule"/>
</dbReference>
<dbReference type="GO" id="GO:0009228">
    <property type="term" value="P:thiamine biosynthetic process"/>
    <property type="evidence" value="ECO:0007669"/>
    <property type="project" value="UniProtKB-KW"/>
</dbReference>
<organism evidence="14 15">
    <name type="scientific">Aliidiomarina shirensis</name>
    <dbReference type="NCBI Taxonomy" id="1048642"/>
    <lineage>
        <taxon>Bacteria</taxon>
        <taxon>Pseudomonadati</taxon>
        <taxon>Pseudomonadota</taxon>
        <taxon>Gammaproteobacteria</taxon>
        <taxon>Alteromonadales</taxon>
        <taxon>Idiomarinaceae</taxon>
        <taxon>Aliidiomarina</taxon>
    </lineage>
</organism>
<evidence type="ECO:0000256" key="4">
    <source>
        <dbReference type="ARBA" id="ARBA00022679"/>
    </source>
</evidence>
<keyword evidence="7 11" id="KW-0694">RNA-binding</keyword>
<feature type="domain" description="Rhodanese" evidence="12">
    <location>
        <begin position="404"/>
        <end position="483"/>
    </location>
</feature>
<feature type="active site" description="Cysteine persulfide intermediate" evidence="11">
    <location>
        <position position="456"/>
    </location>
</feature>
<dbReference type="Gene3D" id="3.40.50.620">
    <property type="entry name" value="HUPs"/>
    <property type="match status" value="1"/>
</dbReference>
<dbReference type="GO" id="GO:0002937">
    <property type="term" value="P:tRNA 4-thiouridine biosynthesis"/>
    <property type="evidence" value="ECO:0007669"/>
    <property type="project" value="TreeGrafter"/>
</dbReference>
<evidence type="ECO:0000256" key="3">
    <source>
        <dbReference type="ARBA" id="ARBA00022555"/>
    </source>
</evidence>
<evidence type="ECO:0000256" key="7">
    <source>
        <dbReference type="ARBA" id="ARBA00022884"/>
    </source>
</evidence>
<evidence type="ECO:0000256" key="8">
    <source>
        <dbReference type="ARBA" id="ARBA00022977"/>
    </source>
</evidence>
<evidence type="ECO:0000259" key="13">
    <source>
        <dbReference type="PROSITE" id="PS51165"/>
    </source>
</evidence>
<dbReference type="Pfam" id="PF02926">
    <property type="entry name" value="THUMP"/>
    <property type="match status" value="1"/>
</dbReference>
<dbReference type="GO" id="GO:0052837">
    <property type="term" value="P:thiazole biosynthetic process"/>
    <property type="evidence" value="ECO:0007669"/>
    <property type="project" value="InterPro"/>
</dbReference>
<evidence type="ECO:0000313" key="14">
    <source>
        <dbReference type="EMBL" id="RUO36233.1"/>
    </source>
</evidence>
<dbReference type="InterPro" id="IPR049961">
    <property type="entry name" value="ThiI_N"/>
</dbReference>
<dbReference type="SUPFAM" id="SSF52402">
    <property type="entry name" value="Adenine nucleotide alpha hydrolases-like"/>
    <property type="match status" value="1"/>
</dbReference>
<keyword evidence="5 11" id="KW-0547">Nucleotide-binding</keyword>
<comment type="subcellular location">
    <subcellularLocation>
        <location evidence="1 11">Cytoplasm</location>
    </subcellularLocation>
</comment>
<keyword evidence="6 11" id="KW-0067">ATP-binding</keyword>
<comment type="caution">
    <text evidence="11">Lacks conserved residue(s) required for the propagation of feature annotation.</text>
</comment>
<dbReference type="SUPFAM" id="SSF143437">
    <property type="entry name" value="THUMP domain-like"/>
    <property type="match status" value="1"/>
</dbReference>
<dbReference type="OrthoDB" id="9773948at2"/>
<keyword evidence="2 11" id="KW-0963">Cytoplasm</keyword>
<dbReference type="GO" id="GO:0005829">
    <property type="term" value="C:cytosol"/>
    <property type="evidence" value="ECO:0007669"/>
    <property type="project" value="TreeGrafter"/>
</dbReference>
<dbReference type="PANTHER" id="PTHR43209">
    <property type="entry name" value="TRNA SULFURTRANSFERASE"/>
    <property type="match status" value="1"/>
</dbReference>
<dbReference type="CDD" id="cd00158">
    <property type="entry name" value="RHOD"/>
    <property type="match status" value="1"/>
</dbReference>
<keyword evidence="10" id="KW-0676">Redox-active center</keyword>
<dbReference type="GO" id="GO:0140741">
    <property type="term" value="F:tRNA-uracil-4 sulfurtransferase activity"/>
    <property type="evidence" value="ECO:0007669"/>
    <property type="project" value="UniProtKB-EC"/>
</dbReference>
<comment type="similarity">
    <text evidence="11">Belongs to the ThiI family.</text>
</comment>
<evidence type="ECO:0000256" key="10">
    <source>
        <dbReference type="ARBA" id="ARBA00023284"/>
    </source>
</evidence>
<keyword evidence="15" id="KW-1185">Reference proteome</keyword>
<dbReference type="UniPathway" id="UPA00060"/>
<name>A0A432WR24_9GAMM</name>
<evidence type="ECO:0000256" key="5">
    <source>
        <dbReference type="ARBA" id="ARBA00022741"/>
    </source>
</evidence>
<dbReference type="InterPro" id="IPR003720">
    <property type="entry name" value="tRNA_STrfase"/>
</dbReference>
<keyword evidence="4 11" id="KW-0808">Transferase</keyword>
<dbReference type="Gene3D" id="3.40.250.10">
    <property type="entry name" value="Rhodanese-like domain"/>
    <property type="match status" value="1"/>
</dbReference>
<feature type="binding site" evidence="11">
    <location>
        <position position="288"/>
    </location>
    <ligand>
        <name>ATP</name>
        <dbReference type="ChEBI" id="CHEBI:30616"/>
    </ligand>
</feature>
<keyword evidence="3 11" id="KW-0820">tRNA-binding</keyword>
<dbReference type="GO" id="GO:0005524">
    <property type="term" value="F:ATP binding"/>
    <property type="evidence" value="ECO:0007669"/>
    <property type="project" value="UniProtKB-UniRule"/>
</dbReference>
<dbReference type="InterPro" id="IPR004114">
    <property type="entry name" value="THUMP_dom"/>
</dbReference>
<dbReference type="Pfam" id="PF02568">
    <property type="entry name" value="ThiI"/>
    <property type="match status" value="1"/>
</dbReference>
<dbReference type="RefSeq" id="WP_126808143.1">
    <property type="nucleotide sequence ID" value="NZ_PIPP01000004.1"/>
</dbReference>
<feature type="domain" description="THUMP" evidence="13">
    <location>
        <begin position="62"/>
        <end position="166"/>
    </location>
</feature>
<dbReference type="Proteomes" id="UP000286934">
    <property type="component" value="Unassembled WGS sequence"/>
</dbReference>
<dbReference type="AlphaFoldDB" id="A0A432WR24"/>
<sequence length="488" mass="54821">MKFIVRLHAEITIKSRSVRQRHLKVLTGNLRTLMKPLDRSVRVNSRWDRIDIYHAADASVTAKIIQFLQQTPGIAYFEQVSEHPLTEFEQLLEWILASQTQRLSNKTFAVRVKRKGNHEFSSIDMARYIGGGIRARVPGTEVALKNPQEEVVLHVIDDTVSMVELRFAGLGGFPLPTQETVLSLMSGGFDSAVASYQMIRRGARTHFCFFNLGADAHEAAVREIAYFIWEKYSRTHAVKFITVDFSEVVERILEHADQGSMGVMLKRAMMRAAGQVAQLVKAHALVTGEAVGQVASQTLSNLRIIDQATDALILRPLIVSDKQDIVNEARKIGVEHLSAVVPEYCGVISQQPSVRVNPDLILETEQAVLPDSLINEVVAKSNAVDIREVRVNPVAGPTIYQDSIPENAVIIDVRTDDEEELAPLQLEKHKVLHIPFFRIARKQDTLDKNTTYLMYCQQGVMSRLQAIYLKEQGFVHTGVYEQTNSNKD</sequence>
<evidence type="ECO:0000259" key="12">
    <source>
        <dbReference type="PROSITE" id="PS50206"/>
    </source>
</evidence>
<evidence type="ECO:0000256" key="9">
    <source>
        <dbReference type="ARBA" id="ARBA00023157"/>
    </source>
</evidence>
<evidence type="ECO:0000256" key="1">
    <source>
        <dbReference type="ARBA" id="ARBA00004496"/>
    </source>
</evidence>
<feature type="binding site" evidence="11">
    <location>
        <position position="297"/>
    </location>
    <ligand>
        <name>ATP</name>
        <dbReference type="ChEBI" id="CHEBI:30616"/>
    </ligand>
</feature>
<comment type="caution">
    <text evidence="14">The sequence shown here is derived from an EMBL/GenBank/DDBJ whole genome shotgun (WGS) entry which is preliminary data.</text>
</comment>
<dbReference type="EC" id="2.8.1.4" evidence="11"/>
<reference evidence="15" key="1">
    <citation type="journal article" date="2018" name="Front. Microbiol.">
        <title>Genome-Based Analysis Reveals the Taxonomy and Diversity of the Family Idiomarinaceae.</title>
        <authorList>
            <person name="Liu Y."/>
            <person name="Lai Q."/>
            <person name="Shao Z."/>
        </authorList>
    </citation>
    <scope>NUCLEOTIDE SEQUENCE [LARGE SCALE GENOMIC DNA]</scope>
    <source>
        <strain evidence="15">AIS</strain>
    </source>
</reference>
<dbReference type="HAMAP" id="MF_00021">
    <property type="entry name" value="ThiI"/>
    <property type="match status" value="1"/>
</dbReference>
<comment type="function">
    <text evidence="11">Catalyzes the ATP-dependent transfer of a sulfur to tRNA to produce 4-thiouridine in position 8 of tRNAs, which functions as a near-UV photosensor. Also catalyzes the transfer of sulfur to the sulfur carrier protein ThiS, forming ThiS-thiocarboxylate. This is a step in the synthesis of thiazole, in the thiamine biosynthesis pathway. The sulfur is donated as persulfide by IscS.</text>
</comment>
<comment type="catalytic activity">
    <reaction evidence="11">
        <text>[ThiS sulfur-carrier protein]-C-terminal Gly-Gly-AMP + S-sulfanyl-L-cysteinyl-[cysteine desulfurase] + AH2 = [ThiS sulfur-carrier protein]-C-terminal-Gly-aminoethanethioate + L-cysteinyl-[cysteine desulfurase] + A + AMP + 2 H(+)</text>
        <dbReference type="Rhea" id="RHEA:43340"/>
        <dbReference type="Rhea" id="RHEA-COMP:12157"/>
        <dbReference type="Rhea" id="RHEA-COMP:12158"/>
        <dbReference type="Rhea" id="RHEA-COMP:12910"/>
        <dbReference type="Rhea" id="RHEA-COMP:19908"/>
        <dbReference type="ChEBI" id="CHEBI:13193"/>
        <dbReference type="ChEBI" id="CHEBI:15378"/>
        <dbReference type="ChEBI" id="CHEBI:17499"/>
        <dbReference type="ChEBI" id="CHEBI:29950"/>
        <dbReference type="ChEBI" id="CHEBI:61963"/>
        <dbReference type="ChEBI" id="CHEBI:90618"/>
        <dbReference type="ChEBI" id="CHEBI:232372"/>
        <dbReference type="ChEBI" id="CHEBI:456215"/>
    </reaction>
</comment>
<protein>
    <recommendedName>
        <fullName evidence="11">tRNA sulfurtransferase</fullName>
        <ecNumber evidence="11">2.8.1.4</ecNumber>
    </recommendedName>
    <alternativeName>
        <fullName evidence="11">Sulfur carrier protein ThiS sulfurtransferase</fullName>
    </alternativeName>
    <alternativeName>
        <fullName evidence="11">Thiamine biosynthesis protein ThiI</fullName>
    </alternativeName>
    <alternativeName>
        <fullName evidence="11">tRNA 4-thiouridine synthase</fullName>
    </alternativeName>
</protein>
<evidence type="ECO:0000256" key="11">
    <source>
        <dbReference type="HAMAP-Rule" id="MF_00021"/>
    </source>
</evidence>
<dbReference type="InterPro" id="IPR050102">
    <property type="entry name" value="tRNA_sulfurtransferase_ThiI"/>
</dbReference>
<dbReference type="PANTHER" id="PTHR43209:SF1">
    <property type="entry name" value="TRNA SULFURTRANSFERASE"/>
    <property type="match status" value="1"/>
</dbReference>
<gene>
    <name evidence="11" type="primary">thiI</name>
    <name evidence="14" type="ORF">CWE13_09675</name>
</gene>
<dbReference type="GO" id="GO:0004810">
    <property type="term" value="F:CCA tRNA nucleotidyltransferase activity"/>
    <property type="evidence" value="ECO:0007669"/>
    <property type="project" value="InterPro"/>
</dbReference>
<dbReference type="EMBL" id="PIPP01000004">
    <property type="protein sequence ID" value="RUO36233.1"/>
    <property type="molecule type" value="Genomic_DNA"/>
</dbReference>
<dbReference type="InterPro" id="IPR036873">
    <property type="entry name" value="Rhodanese-like_dom_sf"/>
</dbReference>
<dbReference type="InterPro" id="IPR001763">
    <property type="entry name" value="Rhodanese-like_dom"/>
</dbReference>
<dbReference type="GO" id="GO:0000049">
    <property type="term" value="F:tRNA binding"/>
    <property type="evidence" value="ECO:0007669"/>
    <property type="project" value="UniProtKB-UniRule"/>
</dbReference>
<dbReference type="InterPro" id="IPR026340">
    <property type="entry name" value="THII_Thiazole_biosynth_dom"/>
</dbReference>
<dbReference type="InterPro" id="IPR014729">
    <property type="entry name" value="Rossmann-like_a/b/a_fold"/>
</dbReference>
<proteinExistence type="inferred from homology"/>
<feature type="binding site" evidence="11">
    <location>
        <begin position="184"/>
        <end position="185"/>
    </location>
    <ligand>
        <name>ATP</name>
        <dbReference type="ChEBI" id="CHEBI:30616"/>
    </ligand>
</feature>
<dbReference type="SMART" id="SM00981">
    <property type="entry name" value="THUMP"/>
    <property type="match status" value="1"/>
</dbReference>
<dbReference type="NCBIfam" id="TIGR04271">
    <property type="entry name" value="ThiI_C_thiazole"/>
    <property type="match status" value="1"/>
</dbReference>